<dbReference type="Pfam" id="PF13410">
    <property type="entry name" value="GST_C_2"/>
    <property type="match status" value="1"/>
</dbReference>
<protein>
    <submittedName>
        <fullName evidence="2">Glutathione S-transferase family protein</fullName>
    </submittedName>
</protein>
<gene>
    <name evidence="2" type="ORF">D4A39_12780</name>
</gene>
<dbReference type="InterPro" id="IPR004045">
    <property type="entry name" value="Glutathione_S-Trfase_N"/>
</dbReference>
<keyword evidence="3" id="KW-1185">Reference proteome</keyword>
<dbReference type="InterPro" id="IPR036282">
    <property type="entry name" value="Glutathione-S-Trfase_C_sf"/>
</dbReference>
<dbReference type="SUPFAM" id="SSF52833">
    <property type="entry name" value="Thioredoxin-like"/>
    <property type="match status" value="1"/>
</dbReference>
<evidence type="ECO:0000313" key="3">
    <source>
        <dbReference type="Proteomes" id="UP000283734"/>
    </source>
</evidence>
<dbReference type="Gene3D" id="3.40.30.110">
    <property type="match status" value="2"/>
</dbReference>
<dbReference type="OrthoDB" id="5791869at2"/>
<keyword evidence="2" id="KW-0808">Transferase</keyword>
<feature type="domain" description="GST N-terminal" evidence="1">
    <location>
        <begin position="2"/>
        <end position="81"/>
    </location>
</feature>
<evidence type="ECO:0000259" key="1">
    <source>
        <dbReference type="PROSITE" id="PS50404"/>
    </source>
</evidence>
<reference evidence="2 3" key="1">
    <citation type="submission" date="2018-09" db="EMBL/GenBank/DDBJ databases">
        <title>Alcanivorax profundi sp. nov., isolated from 1000 m-depth seawater of the Mariana Trench.</title>
        <authorList>
            <person name="Liu J."/>
        </authorList>
    </citation>
    <scope>NUCLEOTIDE SEQUENCE [LARGE SCALE GENOMIC DNA]</scope>
    <source>
        <strain evidence="2 3">MTEO17</strain>
    </source>
</reference>
<dbReference type="EMBL" id="QYYA01000004">
    <property type="protein sequence ID" value="RJG16698.1"/>
    <property type="molecule type" value="Genomic_DNA"/>
</dbReference>
<organism evidence="2 3">
    <name type="scientific">Alcanivorax profundi</name>
    <dbReference type="NCBI Taxonomy" id="2338368"/>
    <lineage>
        <taxon>Bacteria</taxon>
        <taxon>Pseudomonadati</taxon>
        <taxon>Pseudomonadota</taxon>
        <taxon>Gammaproteobacteria</taxon>
        <taxon>Oceanospirillales</taxon>
        <taxon>Alcanivoracaceae</taxon>
        <taxon>Alcanivorax</taxon>
    </lineage>
</organism>
<dbReference type="SUPFAM" id="SSF47616">
    <property type="entry name" value="GST C-terminal domain-like"/>
    <property type="match status" value="1"/>
</dbReference>
<proteinExistence type="predicted"/>
<evidence type="ECO:0000313" key="2">
    <source>
        <dbReference type="EMBL" id="RJG16698.1"/>
    </source>
</evidence>
<dbReference type="RefSeq" id="WP_022984011.1">
    <property type="nucleotide sequence ID" value="NZ_QYYA01000004.1"/>
</dbReference>
<dbReference type="AlphaFoldDB" id="A0A418XVC5"/>
<dbReference type="GO" id="GO:0016740">
    <property type="term" value="F:transferase activity"/>
    <property type="evidence" value="ECO:0007669"/>
    <property type="project" value="UniProtKB-KW"/>
</dbReference>
<dbReference type="Pfam" id="PF13417">
    <property type="entry name" value="GST_N_3"/>
    <property type="match status" value="1"/>
</dbReference>
<dbReference type="PROSITE" id="PS50404">
    <property type="entry name" value="GST_NTER"/>
    <property type="match status" value="1"/>
</dbReference>
<comment type="caution">
    <text evidence="2">The sequence shown here is derived from an EMBL/GenBank/DDBJ whole genome shotgun (WGS) entry which is preliminary data.</text>
</comment>
<name>A0A418XVC5_9GAMM</name>
<dbReference type="CDD" id="cd00299">
    <property type="entry name" value="GST_C_family"/>
    <property type="match status" value="1"/>
</dbReference>
<dbReference type="Proteomes" id="UP000283734">
    <property type="component" value="Unassembled WGS sequence"/>
</dbReference>
<dbReference type="CDD" id="cd00570">
    <property type="entry name" value="GST_N_family"/>
    <property type="match status" value="1"/>
</dbReference>
<sequence length="304" mass="33754">MSELILHHYPLSPFSEKIRAMLGYTGLPWCSVITSEMPPRPLLAPLAGGYRKIPVAQIGADVFCDTRTITQQIAELSGNPRLTLDGVSEEERAFVREADLTLFLACILSSTSLKLNLKLFRHFSLRSLLRFFRDRIQIGRTSSVPRMGLREARHRVCQHLSEMESRLKGNPWLFGDAPSIADFSAYHGLWFLTDVAESALVKDYPAVEEWMQRIRSFGHGHSIGMTGEAALDMARQAAPKTVDSGSDVLLGKEVVVAPDDYAQVPTRGVLVGATGTEWILAINNLAVDRVHVHFPREGFQLEAG</sequence>
<dbReference type="InterPro" id="IPR036249">
    <property type="entry name" value="Thioredoxin-like_sf"/>
</dbReference>
<accession>A0A418XVC5</accession>